<evidence type="ECO:0008006" key="4">
    <source>
        <dbReference type="Google" id="ProtNLM"/>
    </source>
</evidence>
<dbReference type="Proteomes" id="UP000230766">
    <property type="component" value="Unassembled WGS sequence"/>
</dbReference>
<feature type="transmembrane region" description="Helical" evidence="1">
    <location>
        <begin position="25"/>
        <end position="43"/>
    </location>
</feature>
<comment type="caution">
    <text evidence="2">The sequence shown here is derived from an EMBL/GenBank/DDBJ whole genome shotgun (WGS) entry which is preliminary data.</text>
</comment>
<sequence length="102" mass="11925">SLETQKLLDLGKKLEILFNQGPKTIIPRSLQLFLFGLIFFGFWEDKPQNVMKVEIDEILKKYKEGVFSEVESEIKKIKNLEELKSFIGEIIPKVKKILYLPL</sequence>
<feature type="non-terminal residue" evidence="2">
    <location>
        <position position="1"/>
    </location>
</feature>
<name>A0A2M7EBX0_9BACT</name>
<dbReference type="EMBL" id="PETJ01000017">
    <property type="protein sequence ID" value="PIV65227.1"/>
    <property type="molecule type" value="Genomic_DNA"/>
</dbReference>
<keyword evidence="1" id="KW-0812">Transmembrane</keyword>
<keyword evidence="1" id="KW-1133">Transmembrane helix</keyword>
<keyword evidence="1" id="KW-0472">Membrane</keyword>
<evidence type="ECO:0000313" key="2">
    <source>
        <dbReference type="EMBL" id="PIV65227.1"/>
    </source>
</evidence>
<protein>
    <recommendedName>
        <fullName evidence="4">F0F1 ATP synthase subunit alpha</fullName>
    </recommendedName>
</protein>
<organism evidence="2 3">
    <name type="scientific">Candidatus Nealsonbacteria bacterium CG01_land_8_20_14_3_00_12</name>
    <dbReference type="NCBI Taxonomy" id="1974697"/>
    <lineage>
        <taxon>Bacteria</taxon>
        <taxon>Candidatus Nealsoniibacteriota</taxon>
    </lineage>
</organism>
<evidence type="ECO:0000313" key="3">
    <source>
        <dbReference type="Proteomes" id="UP000230766"/>
    </source>
</evidence>
<dbReference type="AlphaFoldDB" id="A0A2M7EBX0"/>
<proteinExistence type="predicted"/>
<reference evidence="3" key="1">
    <citation type="submission" date="2017-09" db="EMBL/GenBank/DDBJ databases">
        <title>Depth-based differentiation of microbial function through sediment-hosted aquifers and enrichment of novel symbionts in the deep terrestrial subsurface.</title>
        <authorList>
            <person name="Probst A.J."/>
            <person name="Ladd B."/>
            <person name="Jarett J.K."/>
            <person name="Geller-Mcgrath D.E."/>
            <person name="Sieber C.M.K."/>
            <person name="Emerson J.B."/>
            <person name="Anantharaman K."/>
            <person name="Thomas B.C."/>
            <person name="Malmstrom R."/>
            <person name="Stieglmeier M."/>
            <person name="Klingl A."/>
            <person name="Woyke T."/>
            <person name="Ryan C.M."/>
            <person name="Banfield J.F."/>
        </authorList>
    </citation>
    <scope>NUCLEOTIDE SEQUENCE [LARGE SCALE GENOMIC DNA]</scope>
</reference>
<evidence type="ECO:0000256" key="1">
    <source>
        <dbReference type="SAM" id="Phobius"/>
    </source>
</evidence>
<gene>
    <name evidence="2" type="ORF">COS09_00600</name>
</gene>
<accession>A0A2M7EBX0</accession>